<dbReference type="STRING" id="468056.SAMN05443549_101748"/>
<evidence type="ECO:0000313" key="1">
    <source>
        <dbReference type="EMBL" id="SHF89803.1"/>
    </source>
</evidence>
<keyword evidence="2" id="KW-1185">Reference proteome</keyword>
<sequence length="33" mass="3841">MAKFAVTTLNFLKKYLITLMLKQTNLKTKNLNP</sequence>
<dbReference type="AlphaFoldDB" id="A0A1M5FE53"/>
<name>A0A1M5FE53_9FLAO</name>
<evidence type="ECO:0000313" key="2">
    <source>
        <dbReference type="Proteomes" id="UP000184516"/>
    </source>
</evidence>
<organism evidence="1 2">
    <name type="scientific">Flavobacterium fluvii</name>
    <dbReference type="NCBI Taxonomy" id="468056"/>
    <lineage>
        <taxon>Bacteria</taxon>
        <taxon>Pseudomonadati</taxon>
        <taxon>Bacteroidota</taxon>
        <taxon>Flavobacteriia</taxon>
        <taxon>Flavobacteriales</taxon>
        <taxon>Flavobacteriaceae</taxon>
        <taxon>Flavobacterium</taxon>
    </lineage>
</organism>
<proteinExistence type="predicted"/>
<accession>A0A1M5FE53</accession>
<dbReference type="Proteomes" id="UP000184516">
    <property type="component" value="Unassembled WGS sequence"/>
</dbReference>
<protein>
    <submittedName>
        <fullName evidence="1">Uncharacterized protein</fullName>
    </submittedName>
</protein>
<dbReference type="EMBL" id="FQWB01000001">
    <property type="protein sequence ID" value="SHF89803.1"/>
    <property type="molecule type" value="Genomic_DNA"/>
</dbReference>
<gene>
    <name evidence="1" type="ORF">SAMN05443549_101748</name>
</gene>
<reference evidence="2" key="1">
    <citation type="submission" date="2016-11" db="EMBL/GenBank/DDBJ databases">
        <authorList>
            <person name="Varghese N."/>
            <person name="Submissions S."/>
        </authorList>
    </citation>
    <scope>NUCLEOTIDE SEQUENCE [LARGE SCALE GENOMIC DNA]</scope>
    <source>
        <strain evidence="2">DSM 19978</strain>
    </source>
</reference>